<dbReference type="InterPro" id="IPR001117">
    <property type="entry name" value="Cu-oxidase_2nd"/>
</dbReference>
<dbReference type="Gene3D" id="2.60.40.420">
    <property type="entry name" value="Cupredoxins - blue copper proteins"/>
    <property type="match status" value="1"/>
</dbReference>
<keyword evidence="12" id="KW-1185">Reference proteome</keyword>
<dbReference type="AlphaFoldDB" id="A0A8H6X7T0"/>
<keyword evidence="8" id="KW-0560">Oxidoreductase</keyword>
<dbReference type="FunFam" id="2.60.40.420:FF:000045">
    <property type="entry name" value="Laccase 2"/>
    <property type="match status" value="1"/>
</dbReference>
<keyword evidence="9" id="KW-0186">Copper</keyword>
<dbReference type="PANTHER" id="PTHR11709">
    <property type="entry name" value="MULTI-COPPER OXIDASE"/>
    <property type="match status" value="1"/>
</dbReference>
<comment type="catalytic activity">
    <reaction evidence="1">
        <text>4 hydroquinone + O2 = 4 benzosemiquinone + 2 H2O</text>
        <dbReference type="Rhea" id="RHEA:11276"/>
        <dbReference type="ChEBI" id="CHEBI:15377"/>
        <dbReference type="ChEBI" id="CHEBI:15379"/>
        <dbReference type="ChEBI" id="CHEBI:17594"/>
        <dbReference type="ChEBI" id="CHEBI:17977"/>
        <dbReference type="EC" id="1.10.3.2"/>
    </reaction>
</comment>
<evidence type="ECO:0000256" key="7">
    <source>
        <dbReference type="ARBA" id="ARBA00022723"/>
    </source>
</evidence>
<evidence type="ECO:0000256" key="8">
    <source>
        <dbReference type="ARBA" id="ARBA00023002"/>
    </source>
</evidence>
<sequence>MTYKASDSTLIQGLGGTPITLTAPLGVLTVQHGLRYRIRFFNIVCSPNYVFQIDSHANITVIEADGIPTQPYTVDQIAIFAGQRYSFILNADQAVGNYWIRAARTKSFAGRINFTILRYVDATDEHQRVCRSEHARECTILSFTSLLTTLPPV</sequence>
<evidence type="ECO:0000259" key="10">
    <source>
        <dbReference type="Pfam" id="PF00394"/>
    </source>
</evidence>
<feature type="domain" description="Plastocyanin-like" evidence="10">
    <location>
        <begin position="5"/>
        <end position="120"/>
    </location>
</feature>
<evidence type="ECO:0000256" key="6">
    <source>
        <dbReference type="ARBA" id="ARBA00022525"/>
    </source>
</evidence>
<dbReference type="PANTHER" id="PTHR11709:SF394">
    <property type="entry name" value="FI03373P-RELATED"/>
    <property type="match status" value="1"/>
</dbReference>
<dbReference type="OrthoDB" id="3018756at2759"/>
<dbReference type="GO" id="GO:0052716">
    <property type="term" value="F:hydroquinone:oxygen oxidoreductase activity"/>
    <property type="evidence" value="ECO:0007669"/>
    <property type="project" value="UniProtKB-EC"/>
</dbReference>
<accession>A0A8H6X7T0</accession>
<dbReference type="GO" id="GO:0005886">
    <property type="term" value="C:plasma membrane"/>
    <property type="evidence" value="ECO:0007669"/>
    <property type="project" value="TreeGrafter"/>
</dbReference>
<dbReference type="GO" id="GO:0006826">
    <property type="term" value="P:iron ion transport"/>
    <property type="evidence" value="ECO:0007669"/>
    <property type="project" value="TreeGrafter"/>
</dbReference>
<keyword evidence="7" id="KW-0479">Metal-binding</keyword>
<keyword evidence="6" id="KW-0964">Secreted</keyword>
<protein>
    <recommendedName>
        <fullName evidence="5">laccase</fullName>
        <ecNumber evidence="5">1.10.3.2</ecNumber>
    </recommendedName>
</protein>
<evidence type="ECO:0000256" key="1">
    <source>
        <dbReference type="ARBA" id="ARBA00000349"/>
    </source>
</evidence>
<comment type="caution">
    <text evidence="11">The sequence shown here is derived from an EMBL/GenBank/DDBJ whole genome shotgun (WGS) entry which is preliminary data.</text>
</comment>
<evidence type="ECO:0000256" key="3">
    <source>
        <dbReference type="ARBA" id="ARBA00004613"/>
    </source>
</evidence>
<comment type="cofactor">
    <cofactor evidence="2">
        <name>Cu cation</name>
        <dbReference type="ChEBI" id="CHEBI:23378"/>
    </cofactor>
</comment>
<dbReference type="EMBL" id="JACAZI010000024">
    <property type="protein sequence ID" value="KAF7335566.1"/>
    <property type="molecule type" value="Genomic_DNA"/>
</dbReference>
<dbReference type="InterPro" id="IPR045087">
    <property type="entry name" value="Cu-oxidase_fam"/>
</dbReference>
<evidence type="ECO:0000256" key="4">
    <source>
        <dbReference type="ARBA" id="ARBA00010609"/>
    </source>
</evidence>
<name>A0A8H6X7T0_9AGAR</name>
<evidence type="ECO:0000313" key="11">
    <source>
        <dbReference type="EMBL" id="KAF7335566.1"/>
    </source>
</evidence>
<evidence type="ECO:0000256" key="9">
    <source>
        <dbReference type="ARBA" id="ARBA00023008"/>
    </source>
</evidence>
<dbReference type="GO" id="GO:0046872">
    <property type="term" value="F:metal ion binding"/>
    <property type="evidence" value="ECO:0007669"/>
    <property type="project" value="UniProtKB-KW"/>
</dbReference>
<comment type="similarity">
    <text evidence="4">Belongs to the multicopper oxidase family.</text>
</comment>
<comment type="subcellular location">
    <subcellularLocation>
        <location evidence="3">Secreted</location>
    </subcellularLocation>
</comment>
<dbReference type="EC" id="1.10.3.2" evidence="5"/>
<evidence type="ECO:0000256" key="2">
    <source>
        <dbReference type="ARBA" id="ARBA00001935"/>
    </source>
</evidence>
<evidence type="ECO:0000313" key="12">
    <source>
        <dbReference type="Proteomes" id="UP000620124"/>
    </source>
</evidence>
<gene>
    <name evidence="11" type="ORF">MVEN_02210700</name>
</gene>
<proteinExistence type="inferred from homology"/>
<dbReference type="Pfam" id="PF00394">
    <property type="entry name" value="Cu-oxidase"/>
    <property type="match status" value="1"/>
</dbReference>
<dbReference type="SUPFAM" id="SSF49503">
    <property type="entry name" value="Cupredoxins"/>
    <property type="match status" value="1"/>
</dbReference>
<dbReference type="Proteomes" id="UP000620124">
    <property type="component" value="Unassembled WGS sequence"/>
</dbReference>
<reference evidence="11" key="1">
    <citation type="submission" date="2020-05" db="EMBL/GenBank/DDBJ databases">
        <title>Mycena genomes resolve the evolution of fungal bioluminescence.</title>
        <authorList>
            <person name="Tsai I.J."/>
        </authorList>
    </citation>
    <scope>NUCLEOTIDE SEQUENCE</scope>
    <source>
        <strain evidence="11">CCC161011</strain>
    </source>
</reference>
<dbReference type="GO" id="GO:0005576">
    <property type="term" value="C:extracellular region"/>
    <property type="evidence" value="ECO:0007669"/>
    <property type="project" value="UniProtKB-SubCell"/>
</dbReference>
<dbReference type="InterPro" id="IPR008972">
    <property type="entry name" value="Cupredoxin"/>
</dbReference>
<evidence type="ECO:0000256" key="5">
    <source>
        <dbReference type="ARBA" id="ARBA00012297"/>
    </source>
</evidence>
<organism evidence="11 12">
    <name type="scientific">Mycena venus</name>
    <dbReference type="NCBI Taxonomy" id="2733690"/>
    <lineage>
        <taxon>Eukaryota</taxon>
        <taxon>Fungi</taxon>
        <taxon>Dikarya</taxon>
        <taxon>Basidiomycota</taxon>
        <taxon>Agaricomycotina</taxon>
        <taxon>Agaricomycetes</taxon>
        <taxon>Agaricomycetidae</taxon>
        <taxon>Agaricales</taxon>
        <taxon>Marasmiineae</taxon>
        <taxon>Mycenaceae</taxon>
        <taxon>Mycena</taxon>
    </lineage>
</organism>